<comment type="caution">
    <text evidence="1">The sequence shown here is derived from an EMBL/GenBank/DDBJ whole genome shotgun (WGS) entry which is preliminary data.</text>
</comment>
<dbReference type="RefSeq" id="WP_349134509.1">
    <property type="nucleotide sequence ID" value="NZ_JBBMFF010000061.1"/>
</dbReference>
<keyword evidence="2" id="KW-1185">Reference proteome</keyword>
<name>A0ABV1G362_9FIRM</name>
<organism evidence="1 2">
    <name type="scientific">Faecousia intestinalis</name>
    <dbReference type="NCBI Taxonomy" id="3133167"/>
    <lineage>
        <taxon>Bacteria</taxon>
        <taxon>Bacillati</taxon>
        <taxon>Bacillota</taxon>
        <taxon>Clostridia</taxon>
        <taxon>Eubacteriales</taxon>
        <taxon>Oscillospiraceae</taxon>
        <taxon>Faecousia</taxon>
    </lineage>
</organism>
<dbReference type="EMBL" id="JBBMFF010000061">
    <property type="protein sequence ID" value="MEQ2509799.1"/>
    <property type="molecule type" value="Genomic_DNA"/>
</dbReference>
<gene>
    <name evidence="1" type="ORF">WMO66_00825</name>
</gene>
<protein>
    <submittedName>
        <fullName evidence="1">Uncharacterized protein</fullName>
    </submittedName>
</protein>
<evidence type="ECO:0000313" key="1">
    <source>
        <dbReference type="EMBL" id="MEQ2509799.1"/>
    </source>
</evidence>
<reference evidence="1 2" key="1">
    <citation type="submission" date="2024-03" db="EMBL/GenBank/DDBJ databases">
        <title>Human intestinal bacterial collection.</title>
        <authorList>
            <person name="Pauvert C."/>
            <person name="Hitch T.C.A."/>
            <person name="Clavel T."/>
        </authorList>
    </citation>
    <scope>NUCLEOTIDE SEQUENCE [LARGE SCALE GENOMIC DNA]</scope>
    <source>
        <strain evidence="1 2">CLA-AA-H192</strain>
    </source>
</reference>
<proteinExistence type="predicted"/>
<sequence>MDQFNAQYHLPGLFEFYALYRLFLPLFFEHREYFYDWCGIGSIYGAPEGCLWGGGRVSCGDCDPRDALALLRDYGISARLTFSNSLLRPEHLADPRCNALCRLFESSGENGIIVHSDLLVDHLRQHYPGLYLVSSTTKVLTDFSAFRQELARPEFRYVVPDFRLNPALEQLRALSPQEKAKVEFLCNECCRFGCPDRRACYEAVSRKNLGEPGPEHRCTAPDAAQGYRFSRAMENPGFLSVGDIRDTRLPLGFSEFKLEGRGLGSAMVLEFLLYYMTKPEYQLRVREAIYLDAMLDLF</sequence>
<dbReference type="Proteomes" id="UP001491552">
    <property type="component" value="Unassembled WGS sequence"/>
</dbReference>
<accession>A0ABV1G362</accession>
<evidence type="ECO:0000313" key="2">
    <source>
        <dbReference type="Proteomes" id="UP001491552"/>
    </source>
</evidence>